<dbReference type="Gene3D" id="4.10.60.10">
    <property type="entry name" value="Zinc finger, CCHC-type"/>
    <property type="match status" value="1"/>
</dbReference>
<organism evidence="5 6">
    <name type="scientific">Fraxinus pennsylvanica</name>
    <dbReference type="NCBI Taxonomy" id="56036"/>
    <lineage>
        <taxon>Eukaryota</taxon>
        <taxon>Viridiplantae</taxon>
        <taxon>Streptophyta</taxon>
        <taxon>Embryophyta</taxon>
        <taxon>Tracheophyta</taxon>
        <taxon>Spermatophyta</taxon>
        <taxon>Magnoliopsida</taxon>
        <taxon>eudicotyledons</taxon>
        <taxon>Gunneridae</taxon>
        <taxon>Pentapetalae</taxon>
        <taxon>asterids</taxon>
        <taxon>lamiids</taxon>
        <taxon>Lamiales</taxon>
        <taxon>Oleaceae</taxon>
        <taxon>Oleeae</taxon>
        <taxon>Fraxinus</taxon>
    </lineage>
</organism>
<evidence type="ECO:0008006" key="7">
    <source>
        <dbReference type="Google" id="ProtNLM"/>
    </source>
</evidence>
<feature type="domain" description="DEK-C" evidence="4">
    <location>
        <begin position="8"/>
        <end position="65"/>
    </location>
</feature>
<name>A0AAD1Z6Z3_9LAMI</name>
<evidence type="ECO:0000313" key="6">
    <source>
        <dbReference type="Proteomes" id="UP000834106"/>
    </source>
</evidence>
<gene>
    <name evidence="5" type="ORF">FPE_LOCUS11279</name>
</gene>
<dbReference type="PROSITE" id="PS51998">
    <property type="entry name" value="DEK_C"/>
    <property type="match status" value="1"/>
</dbReference>
<evidence type="ECO:0000256" key="2">
    <source>
        <dbReference type="SAM" id="MobiDB-lite"/>
    </source>
</evidence>
<keyword evidence="1" id="KW-0863">Zinc-finger</keyword>
<evidence type="ECO:0000259" key="4">
    <source>
        <dbReference type="PROSITE" id="PS51998"/>
    </source>
</evidence>
<keyword evidence="6" id="KW-1185">Reference proteome</keyword>
<dbReference type="SUPFAM" id="SSF57756">
    <property type="entry name" value="Retrovirus zinc finger-like domains"/>
    <property type="match status" value="1"/>
</dbReference>
<dbReference type="GO" id="GO:0006355">
    <property type="term" value="P:regulation of DNA-templated transcription"/>
    <property type="evidence" value="ECO:0007669"/>
    <property type="project" value="InterPro"/>
</dbReference>
<protein>
    <recommendedName>
        <fullName evidence="7">CCHC-type domain-containing protein</fullName>
    </recommendedName>
</protein>
<feature type="compositionally biased region" description="Basic and acidic residues" evidence="2">
    <location>
        <begin position="79"/>
        <end position="91"/>
    </location>
</feature>
<dbReference type="Pfam" id="PF08766">
    <property type="entry name" value="DEK_C"/>
    <property type="match status" value="1"/>
</dbReference>
<dbReference type="InterPro" id="IPR001878">
    <property type="entry name" value="Znf_CCHC"/>
</dbReference>
<dbReference type="InterPro" id="IPR036875">
    <property type="entry name" value="Znf_CCHC_sf"/>
</dbReference>
<dbReference type="AlphaFoldDB" id="A0AAD1Z6Z3"/>
<dbReference type="Proteomes" id="UP000834106">
    <property type="component" value="Chromosome 6"/>
</dbReference>
<dbReference type="Pfam" id="PF14223">
    <property type="entry name" value="Retrotran_gag_2"/>
    <property type="match status" value="1"/>
</dbReference>
<dbReference type="Pfam" id="PF00098">
    <property type="entry name" value="zf-CCHC"/>
    <property type="match status" value="1"/>
</dbReference>
<proteinExistence type="predicted"/>
<evidence type="ECO:0000313" key="5">
    <source>
        <dbReference type="EMBL" id="CAI9763849.1"/>
    </source>
</evidence>
<dbReference type="InterPro" id="IPR014876">
    <property type="entry name" value="DEK_C"/>
</dbReference>
<keyword evidence="1" id="KW-0479">Metal-binding</keyword>
<feature type="domain" description="CCHC-type" evidence="3">
    <location>
        <begin position="501"/>
        <end position="516"/>
    </location>
</feature>
<reference evidence="5" key="1">
    <citation type="submission" date="2023-05" db="EMBL/GenBank/DDBJ databases">
        <authorList>
            <person name="Huff M."/>
        </authorList>
    </citation>
    <scope>NUCLEOTIDE SEQUENCE</scope>
</reference>
<keyword evidence="1" id="KW-0862">Zinc</keyword>
<evidence type="ECO:0000256" key="1">
    <source>
        <dbReference type="PROSITE-ProRule" id="PRU00047"/>
    </source>
</evidence>
<dbReference type="InterPro" id="IPR003173">
    <property type="entry name" value="PC4_C"/>
</dbReference>
<feature type="region of interest" description="Disordered" evidence="2">
    <location>
        <begin position="74"/>
        <end position="111"/>
    </location>
</feature>
<evidence type="ECO:0000259" key="3">
    <source>
        <dbReference type="PROSITE" id="PS50158"/>
    </source>
</evidence>
<dbReference type="Gene3D" id="2.30.31.10">
    <property type="entry name" value="Transcriptional Coactivator Pc4, Chain A"/>
    <property type="match status" value="1"/>
</dbReference>
<sequence>MEEECLDKSKRSKIERTVLEILNYSDMETTSEYSIRAAVAERLGFALSDLTDKKLVRELVDSFLLSTATEIINSSPQDQNKDNNEQSKEENVTEEIVEQMEQKRSQEQQLNSRGFELHEKIERVICKLSNKKRVAVHEFKGTKVVSIRDFYEKDGKLFPNRGISLTSKQWSTFRNSFPSIEQAIQKMESRIRCEAVAKQSELDTTRSFADRAQQGLAVEKNQNEAVISNSASVVQPIIKRKQTEADTSTSAPALASQGHLQCDTFNSHTRQRLVPIQTSRLDGKNYHSWRHNMEFFLKQLNVAYVLTEPCPIISSNSETSFEENVGAKIAAHRWTDDDYICRHNILNSLSDSLFHQYSQKNSSAKELWEDLKSVYDEDFGTTRSQINKYIQFQMVDGVSILKQVQELQNIANSIMASGTWIDEYFHVSVIISKLPSSWRDYRLRLMHEEFLSLSMLMHRLKVEEESRVLYKDKNMAKKDHSLDSKFDNRFGQKRKENKKVCYSCGKEGHIAKWCPNWKLEVHEKSNEKENEVLPVHAEVNMSEGIV</sequence>
<dbReference type="GO" id="GO:0008270">
    <property type="term" value="F:zinc ion binding"/>
    <property type="evidence" value="ECO:0007669"/>
    <property type="project" value="UniProtKB-KW"/>
</dbReference>
<dbReference type="InterPro" id="IPR009044">
    <property type="entry name" value="ssDNA-bd_transcriptional_reg"/>
</dbReference>
<dbReference type="EMBL" id="OU503041">
    <property type="protein sequence ID" value="CAI9763849.1"/>
    <property type="molecule type" value="Genomic_DNA"/>
</dbReference>
<dbReference type="PANTHER" id="PTHR47592:SF6">
    <property type="entry name" value="PBF68 PROTEIN"/>
    <property type="match status" value="1"/>
</dbReference>
<dbReference type="SMART" id="SM00343">
    <property type="entry name" value="ZnF_C2HC"/>
    <property type="match status" value="1"/>
</dbReference>
<dbReference type="GO" id="GO:0003677">
    <property type="term" value="F:DNA binding"/>
    <property type="evidence" value="ECO:0007669"/>
    <property type="project" value="InterPro"/>
</dbReference>
<accession>A0AAD1Z6Z3</accession>
<dbReference type="SUPFAM" id="SSF54447">
    <property type="entry name" value="ssDNA-binding transcriptional regulator domain"/>
    <property type="match status" value="1"/>
</dbReference>
<dbReference type="PROSITE" id="PS50158">
    <property type="entry name" value="ZF_CCHC"/>
    <property type="match status" value="1"/>
</dbReference>
<dbReference type="Pfam" id="PF02229">
    <property type="entry name" value="PC4"/>
    <property type="match status" value="1"/>
</dbReference>
<dbReference type="PANTHER" id="PTHR47592">
    <property type="entry name" value="PBF68 PROTEIN"/>
    <property type="match status" value="1"/>
</dbReference>